<feature type="transmembrane region" description="Helical" evidence="1">
    <location>
        <begin position="26"/>
        <end position="45"/>
    </location>
</feature>
<accession>A0A5C6ARB9</accession>
<evidence type="ECO:0000313" key="3">
    <source>
        <dbReference type="Proteomes" id="UP000316213"/>
    </source>
</evidence>
<dbReference type="Proteomes" id="UP000316213">
    <property type="component" value="Unassembled WGS sequence"/>
</dbReference>
<gene>
    <name evidence="2" type="ORF">Pla100_18480</name>
</gene>
<keyword evidence="3" id="KW-1185">Reference proteome</keyword>
<organism evidence="2 3">
    <name type="scientific">Neorhodopirellula pilleata</name>
    <dbReference type="NCBI Taxonomy" id="2714738"/>
    <lineage>
        <taxon>Bacteria</taxon>
        <taxon>Pseudomonadati</taxon>
        <taxon>Planctomycetota</taxon>
        <taxon>Planctomycetia</taxon>
        <taxon>Pirellulales</taxon>
        <taxon>Pirellulaceae</taxon>
        <taxon>Neorhodopirellula</taxon>
    </lineage>
</organism>
<evidence type="ECO:0000256" key="1">
    <source>
        <dbReference type="SAM" id="Phobius"/>
    </source>
</evidence>
<dbReference type="EMBL" id="SJPM01000002">
    <property type="protein sequence ID" value="TWU02108.1"/>
    <property type="molecule type" value="Genomic_DNA"/>
</dbReference>
<protein>
    <submittedName>
        <fullName evidence="2">Uncharacterized protein</fullName>
    </submittedName>
</protein>
<dbReference type="OrthoDB" id="274988at2"/>
<evidence type="ECO:0000313" key="2">
    <source>
        <dbReference type="EMBL" id="TWU02108.1"/>
    </source>
</evidence>
<name>A0A5C6ARB9_9BACT</name>
<keyword evidence="1" id="KW-1133">Transmembrane helix</keyword>
<sequence>MKHHKGLSAVGSPAEGSPVVRWVRQVIGVLLVLAVAGGGAAWWAWSQAHHVPEFYKRARNQSGDVGKVARTALRHDVRQAQKDAKKNFYWNASFSEEQINAWLQEELPGRFERLVVHGVSEPAIALENGQLLAAARYASSRWDMIVSCRLSVEMTEEPNLIAIALSDLKAGSLPLPLEPFVRKISKEAALGNLDVRWDFTERGPIALVTIPHDDDKYLLSPLIIESINLIAGQLELSGRAGDQASDEYSPRGPVHRFVSYRKRQETSQH</sequence>
<reference evidence="2 3" key="1">
    <citation type="submission" date="2019-02" db="EMBL/GenBank/DDBJ databases">
        <title>Deep-cultivation of Planctomycetes and their phenomic and genomic characterization uncovers novel biology.</title>
        <authorList>
            <person name="Wiegand S."/>
            <person name="Jogler M."/>
            <person name="Boedeker C."/>
            <person name="Pinto D."/>
            <person name="Vollmers J."/>
            <person name="Rivas-Marin E."/>
            <person name="Kohn T."/>
            <person name="Peeters S.H."/>
            <person name="Heuer A."/>
            <person name="Rast P."/>
            <person name="Oberbeckmann S."/>
            <person name="Bunk B."/>
            <person name="Jeske O."/>
            <person name="Meyerdierks A."/>
            <person name="Storesund J.E."/>
            <person name="Kallscheuer N."/>
            <person name="Luecker S."/>
            <person name="Lage O.M."/>
            <person name="Pohl T."/>
            <person name="Merkel B.J."/>
            <person name="Hornburger P."/>
            <person name="Mueller R.-W."/>
            <person name="Bruemmer F."/>
            <person name="Labrenz M."/>
            <person name="Spormann A.M."/>
            <person name="Op Den Camp H."/>
            <person name="Overmann J."/>
            <person name="Amann R."/>
            <person name="Jetten M.S.M."/>
            <person name="Mascher T."/>
            <person name="Medema M.H."/>
            <person name="Devos D.P."/>
            <person name="Kaster A.-K."/>
            <person name="Ovreas L."/>
            <person name="Rohde M."/>
            <person name="Galperin M.Y."/>
            <person name="Jogler C."/>
        </authorList>
    </citation>
    <scope>NUCLEOTIDE SEQUENCE [LARGE SCALE GENOMIC DNA]</scope>
    <source>
        <strain evidence="2 3">Pla100</strain>
    </source>
</reference>
<keyword evidence="1" id="KW-0472">Membrane</keyword>
<proteinExistence type="predicted"/>
<keyword evidence="1" id="KW-0812">Transmembrane</keyword>
<comment type="caution">
    <text evidence="2">The sequence shown here is derived from an EMBL/GenBank/DDBJ whole genome shotgun (WGS) entry which is preliminary data.</text>
</comment>
<dbReference type="AlphaFoldDB" id="A0A5C6ARB9"/>